<keyword evidence="1" id="KW-1133">Transmembrane helix</keyword>
<name>A0ABD1YMU0_9MARC</name>
<keyword evidence="1" id="KW-0812">Transmembrane</keyword>
<organism evidence="2 3">
    <name type="scientific">Riccia fluitans</name>
    <dbReference type="NCBI Taxonomy" id="41844"/>
    <lineage>
        <taxon>Eukaryota</taxon>
        <taxon>Viridiplantae</taxon>
        <taxon>Streptophyta</taxon>
        <taxon>Embryophyta</taxon>
        <taxon>Marchantiophyta</taxon>
        <taxon>Marchantiopsida</taxon>
        <taxon>Marchantiidae</taxon>
        <taxon>Marchantiales</taxon>
        <taxon>Ricciaceae</taxon>
        <taxon>Riccia</taxon>
    </lineage>
</organism>
<evidence type="ECO:0000256" key="1">
    <source>
        <dbReference type="SAM" id="Phobius"/>
    </source>
</evidence>
<accession>A0ABD1YMU0</accession>
<dbReference type="Proteomes" id="UP001605036">
    <property type="component" value="Unassembled WGS sequence"/>
</dbReference>
<reference evidence="2 3" key="1">
    <citation type="submission" date="2024-09" db="EMBL/GenBank/DDBJ databases">
        <title>Chromosome-scale assembly of Riccia fluitans.</title>
        <authorList>
            <person name="Paukszto L."/>
            <person name="Sawicki J."/>
            <person name="Karawczyk K."/>
            <person name="Piernik-Szablinska J."/>
            <person name="Szczecinska M."/>
            <person name="Mazdziarz M."/>
        </authorList>
    </citation>
    <scope>NUCLEOTIDE SEQUENCE [LARGE SCALE GENOMIC DNA]</scope>
    <source>
        <strain evidence="2">Rf_01</strain>
        <tissue evidence="2">Aerial parts of the thallus</tissue>
    </source>
</reference>
<feature type="transmembrane region" description="Helical" evidence="1">
    <location>
        <begin position="72"/>
        <end position="91"/>
    </location>
</feature>
<protein>
    <submittedName>
        <fullName evidence="2">Uncharacterized protein</fullName>
    </submittedName>
</protein>
<comment type="caution">
    <text evidence="2">The sequence shown here is derived from an EMBL/GenBank/DDBJ whole genome shotgun (WGS) entry which is preliminary data.</text>
</comment>
<dbReference type="EMBL" id="JBHFFA010000004">
    <property type="protein sequence ID" value="KAL2632045.1"/>
    <property type="molecule type" value="Genomic_DNA"/>
</dbReference>
<evidence type="ECO:0000313" key="2">
    <source>
        <dbReference type="EMBL" id="KAL2632045.1"/>
    </source>
</evidence>
<keyword evidence="3" id="KW-1185">Reference proteome</keyword>
<evidence type="ECO:0000313" key="3">
    <source>
        <dbReference type="Proteomes" id="UP001605036"/>
    </source>
</evidence>
<sequence>MSDFQFQKNLWHFVLSLENLGFTGKIVSYYLRTPDGSLFGQSVKAIMEEKELSFCLLEGSKGVNWTQFLKQFLSWVATLFVIGLAVAAIFAQGIYSPSKIQGQEVTLYEDRVTNLTTQIYKDFNTSLQTYRPTAEAGLLGTLPNATWYQLNATVNSNSKAGKNLIDPKKTQSVEVETILDALYKSLSLIQNNTVFTLGQNTVFPGANECIDPSTSNLTTVACKPPKLLPSFALTRV</sequence>
<dbReference type="AlphaFoldDB" id="A0ABD1YMU0"/>
<keyword evidence="1" id="KW-0472">Membrane</keyword>
<gene>
    <name evidence="2" type="ORF">R1flu_016731</name>
</gene>
<proteinExistence type="predicted"/>